<evidence type="ECO:0000259" key="1">
    <source>
        <dbReference type="Pfam" id="PF00582"/>
    </source>
</evidence>
<dbReference type="Gramene" id="OB03G26600.1">
    <property type="protein sequence ID" value="OB03G26600.1"/>
    <property type="gene ID" value="OB03G26600"/>
</dbReference>
<organism evidence="2">
    <name type="scientific">Oryza brachyantha</name>
    <name type="common">malo sina</name>
    <dbReference type="NCBI Taxonomy" id="4533"/>
    <lineage>
        <taxon>Eukaryota</taxon>
        <taxon>Viridiplantae</taxon>
        <taxon>Streptophyta</taxon>
        <taxon>Embryophyta</taxon>
        <taxon>Tracheophyta</taxon>
        <taxon>Spermatophyta</taxon>
        <taxon>Magnoliopsida</taxon>
        <taxon>Liliopsida</taxon>
        <taxon>Poales</taxon>
        <taxon>Poaceae</taxon>
        <taxon>BOP clade</taxon>
        <taxon>Oryzoideae</taxon>
        <taxon>Oryzeae</taxon>
        <taxon>Oryzinae</taxon>
        <taxon>Oryza</taxon>
    </lineage>
</organism>
<dbReference type="OMA" id="NAHIMIV"/>
<protein>
    <recommendedName>
        <fullName evidence="1">UspA domain-containing protein</fullName>
    </recommendedName>
</protein>
<dbReference type="SUPFAM" id="SSF52402">
    <property type="entry name" value="Adenine nucleotide alpha hydrolases-like"/>
    <property type="match status" value="1"/>
</dbReference>
<name>J3LNN4_ORYBR</name>
<dbReference type="PANTHER" id="PTHR46553:SF3">
    <property type="entry name" value="ADENINE NUCLEOTIDE ALPHA HYDROLASES-LIKE SUPERFAMILY PROTEIN"/>
    <property type="match status" value="1"/>
</dbReference>
<keyword evidence="3" id="KW-1185">Reference proteome</keyword>
<dbReference type="STRING" id="4533.J3LNN4"/>
<dbReference type="InterPro" id="IPR006016">
    <property type="entry name" value="UspA"/>
</dbReference>
<dbReference type="InterPro" id="IPR006015">
    <property type="entry name" value="Universal_stress_UspA"/>
</dbReference>
<evidence type="ECO:0000313" key="3">
    <source>
        <dbReference type="Proteomes" id="UP000006038"/>
    </source>
</evidence>
<dbReference type="AlphaFoldDB" id="J3LNN4"/>
<reference evidence="2" key="1">
    <citation type="journal article" date="2013" name="Nat. Commun.">
        <title>Whole-genome sequencing of Oryza brachyantha reveals mechanisms underlying Oryza genome evolution.</title>
        <authorList>
            <person name="Chen J."/>
            <person name="Huang Q."/>
            <person name="Gao D."/>
            <person name="Wang J."/>
            <person name="Lang Y."/>
            <person name="Liu T."/>
            <person name="Li B."/>
            <person name="Bai Z."/>
            <person name="Luis Goicoechea J."/>
            <person name="Liang C."/>
            <person name="Chen C."/>
            <person name="Zhang W."/>
            <person name="Sun S."/>
            <person name="Liao Y."/>
            <person name="Zhang X."/>
            <person name="Yang L."/>
            <person name="Song C."/>
            <person name="Wang M."/>
            <person name="Shi J."/>
            <person name="Liu G."/>
            <person name="Liu J."/>
            <person name="Zhou H."/>
            <person name="Zhou W."/>
            <person name="Yu Q."/>
            <person name="An N."/>
            <person name="Chen Y."/>
            <person name="Cai Q."/>
            <person name="Wang B."/>
            <person name="Liu B."/>
            <person name="Min J."/>
            <person name="Huang Y."/>
            <person name="Wu H."/>
            <person name="Li Z."/>
            <person name="Zhang Y."/>
            <person name="Yin Y."/>
            <person name="Song W."/>
            <person name="Jiang J."/>
            <person name="Jackson S.A."/>
            <person name="Wing R.A."/>
            <person name="Wang J."/>
            <person name="Chen M."/>
        </authorList>
    </citation>
    <scope>NUCLEOTIDE SEQUENCE [LARGE SCALE GENOMIC DNA]</scope>
    <source>
        <strain evidence="2">cv. IRGC 101232</strain>
    </source>
</reference>
<dbReference type="EnsemblPlants" id="OB03G26600.1">
    <property type="protein sequence ID" value="OB03G26600.1"/>
    <property type="gene ID" value="OB03G26600"/>
</dbReference>
<dbReference type="CDD" id="cd23659">
    <property type="entry name" value="USP_At3g01520-like"/>
    <property type="match status" value="1"/>
</dbReference>
<dbReference type="Pfam" id="PF00582">
    <property type="entry name" value="Usp"/>
    <property type="match status" value="1"/>
</dbReference>
<dbReference type="InterPro" id="IPR014729">
    <property type="entry name" value="Rossmann-like_a/b/a_fold"/>
</dbReference>
<proteinExistence type="predicted"/>
<dbReference type="HOGENOM" id="CLU_049301_21_1_1"/>
<feature type="domain" description="UspA" evidence="1">
    <location>
        <begin position="9"/>
        <end position="79"/>
    </location>
</feature>
<dbReference type="PANTHER" id="PTHR46553">
    <property type="entry name" value="ADENINE NUCLEOTIDE ALPHA HYDROLASES-LIKE SUPERFAMILY PROTEIN"/>
    <property type="match status" value="1"/>
</dbReference>
<sequence length="85" mass="9213">MEKLMRDKARGLTAQYGVEVKLEVKDGEARRVLCDAVIEHGAGVLVVGSHGYGPVRRALLGSVSDHCCRHASCPVMVVKMPLAKR</sequence>
<accession>J3LNN4</accession>
<dbReference type="Gene3D" id="3.40.50.620">
    <property type="entry name" value="HUPs"/>
    <property type="match status" value="1"/>
</dbReference>
<dbReference type="Proteomes" id="UP000006038">
    <property type="component" value="Chromosome 3"/>
</dbReference>
<dbReference type="PRINTS" id="PR01438">
    <property type="entry name" value="UNVRSLSTRESS"/>
</dbReference>
<reference evidence="2" key="2">
    <citation type="submission" date="2013-04" db="UniProtKB">
        <authorList>
            <consortium name="EnsemblPlants"/>
        </authorList>
    </citation>
    <scope>IDENTIFICATION</scope>
</reference>
<evidence type="ECO:0000313" key="2">
    <source>
        <dbReference type="EnsemblPlants" id="OB03G26600.1"/>
    </source>
</evidence>